<name>D3U5B7_9TOMB</name>
<dbReference type="Proteomes" id="UP000029758">
    <property type="component" value="Segment"/>
</dbReference>
<keyword evidence="1" id="KW-1133">Transmembrane helix</keyword>
<evidence type="ECO:0000313" key="3">
    <source>
        <dbReference type="Proteomes" id="UP000029758"/>
    </source>
</evidence>
<dbReference type="GeneID" id="14690523"/>
<dbReference type="EMBL" id="FJ768020">
    <property type="protein sequence ID" value="ACW84410.1"/>
    <property type="molecule type" value="Genomic_RNA"/>
</dbReference>
<organism evidence="2 3">
    <name type="scientific">Furcraea necrotic streak virus</name>
    <dbReference type="NCBI Taxonomy" id="676234"/>
    <lineage>
        <taxon>Viruses</taxon>
        <taxon>Riboviria</taxon>
        <taxon>Orthornavirae</taxon>
        <taxon>Kitrinoviricota</taxon>
        <taxon>Tolucaviricetes</taxon>
        <taxon>Tolivirales</taxon>
        <taxon>Tombusviridae</taxon>
        <taxon>Procedovirinae</taxon>
        <taxon>Macanavirus</taxon>
        <taxon>Macanavirus furcraeae</taxon>
    </lineage>
</organism>
<accession>D3U5B7</accession>
<keyword evidence="1" id="KW-0812">Transmembrane</keyword>
<dbReference type="KEGG" id="vg:14690523"/>
<sequence>MKCRCCDNEPTLSPLFPFFAILVLVLAILVVGTPHVQYQSDQHHNESKIQHITIGK</sequence>
<keyword evidence="1" id="KW-0472">Membrane</keyword>
<gene>
    <name evidence="2" type="primary">gp4</name>
</gene>
<protein>
    <submittedName>
        <fullName evidence="2">Movement protein</fullName>
    </submittedName>
</protein>
<feature type="transmembrane region" description="Helical" evidence="1">
    <location>
        <begin position="12"/>
        <end position="31"/>
    </location>
</feature>
<reference evidence="2 3" key="1">
    <citation type="submission" date="2009-02" db="EMBL/GenBank/DDBJ databases">
        <title>Molecular Characterization of Furcraea Necrotic Streak Virus.</title>
        <authorList>
            <person name="Martinez A.K."/>
            <person name="Castano M."/>
            <person name="Lozano I."/>
            <person name="Morales F.J."/>
        </authorList>
    </citation>
    <scope>NUCLEOTIDE SEQUENCE [LARGE SCALE GENOMIC DNA]</scope>
    <source>
        <strain evidence="3">Isolate/Colombia/Furcraea/Cauca/2004</strain>
    </source>
</reference>
<evidence type="ECO:0000256" key="1">
    <source>
        <dbReference type="SAM" id="Phobius"/>
    </source>
</evidence>
<keyword evidence="3" id="KW-1185">Reference proteome</keyword>
<dbReference type="RefSeq" id="YP_007517177.1">
    <property type="nucleotide sequence ID" value="NC_020469.1"/>
</dbReference>
<proteinExistence type="predicted"/>
<evidence type="ECO:0000313" key="2">
    <source>
        <dbReference type="EMBL" id="ACW84410.1"/>
    </source>
</evidence>